<keyword evidence="2" id="KW-1185">Reference proteome</keyword>
<dbReference type="EMBL" id="JAPFFF010000006">
    <property type="protein sequence ID" value="KAK8887769.1"/>
    <property type="molecule type" value="Genomic_DNA"/>
</dbReference>
<dbReference type="PANTHER" id="PTHR45661:SF3">
    <property type="entry name" value="IG-LIKE DOMAIN-CONTAINING PROTEIN"/>
    <property type="match status" value="1"/>
</dbReference>
<comment type="caution">
    <text evidence="1">The sequence shown here is derived from an EMBL/GenBank/DDBJ whole genome shotgun (WGS) entry which is preliminary data.</text>
</comment>
<evidence type="ECO:0008006" key="3">
    <source>
        <dbReference type="Google" id="ProtNLM"/>
    </source>
</evidence>
<name>A0ABR2K9N7_9EUKA</name>
<dbReference type="PANTHER" id="PTHR45661">
    <property type="entry name" value="SURFACE ANTIGEN"/>
    <property type="match status" value="1"/>
</dbReference>
<dbReference type="InterPro" id="IPR026906">
    <property type="entry name" value="LRR_5"/>
</dbReference>
<dbReference type="Pfam" id="PF13306">
    <property type="entry name" value="LRR_5"/>
    <property type="match status" value="1"/>
</dbReference>
<gene>
    <name evidence="1" type="ORF">M9Y10_038825</name>
</gene>
<dbReference type="Gene3D" id="3.80.10.10">
    <property type="entry name" value="Ribonuclease Inhibitor"/>
    <property type="match status" value="1"/>
</dbReference>
<evidence type="ECO:0000313" key="1">
    <source>
        <dbReference type="EMBL" id="KAK8887769.1"/>
    </source>
</evidence>
<dbReference type="Gene3D" id="3.40.50.12480">
    <property type="match status" value="1"/>
</dbReference>
<dbReference type="InterPro" id="IPR032675">
    <property type="entry name" value="LRR_dom_sf"/>
</dbReference>
<evidence type="ECO:0000313" key="2">
    <source>
        <dbReference type="Proteomes" id="UP001470230"/>
    </source>
</evidence>
<sequence length="129" mass="14706">MVPIDLIEDRCSSLKEITIPSSMTSFKNYTFQGCSLLARITIPFFETTIGDTAFNGCHSLSEIIFPSSVGRIGEYSFSDCSSLKQIEIPSSIKSEIIVFTDALLWRKFRFFLKLHQLEMAFLVHVLLWL</sequence>
<organism evidence="1 2">
    <name type="scientific">Tritrichomonas musculus</name>
    <dbReference type="NCBI Taxonomy" id="1915356"/>
    <lineage>
        <taxon>Eukaryota</taxon>
        <taxon>Metamonada</taxon>
        <taxon>Parabasalia</taxon>
        <taxon>Tritrichomonadida</taxon>
        <taxon>Tritrichomonadidae</taxon>
        <taxon>Tritrichomonas</taxon>
    </lineage>
</organism>
<accession>A0ABR2K9N7</accession>
<protein>
    <recommendedName>
        <fullName evidence="3">Surface antigen BspA-like</fullName>
    </recommendedName>
</protein>
<dbReference type="Proteomes" id="UP001470230">
    <property type="component" value="Unassembled WGS sequence"/>
</dbReference>
<dbReference type="SUPFAM" id="SSF52058">
    <property type="entry name" value="L domain-like"/>
    <property type="match status" value="1"/>
</dbReference>
<dbReference type="InterPro" id="IPR053139">
    <property type="entry name" value="Surface_bspA-like"/>
</dbReference>
<reference evidence="1 2" key="1">
    <citation type="submission" date="2024-04" db="EMBL/GenBank/DDBJ databases">
        <title>Tritrichomonas musculus Genome.</title>
        <authorList>
            <person name="Alves-Ferreira E."/>
            <person name="Grigg M."/>
            <person name="Lorenzi H."/>
            <person name="Galac M."/>
        </authorList>
    </citation>
    <scope>NUCLEOTIDE SEQUENCE [LARGE SCALE GENOMIC DNA]</scope>
    <source>
        <strain evidence="1 2">EAF2021</strain>
    </source>
</reference>
<proteinExistence type="predicted"/>